<keyword evidence="1" id="KW-1133">Transmembrane helix</keyword>
<sequence length="357" mass="40264">MDSITQAALGATVAGAIAGKHCNAKVLLMGAALGTLPDLDVILDYGDAVQNTIKHRGFTHSLLVLPPFALLISWLYCRWRPDSFWTLSRVFFLTVSVFVTHTLLDAMTTYGTQLIWPFEGYFELRNVFIIDPLYTLPLLLAIGVALFSKSRGGRWCQSMVLISTLYLGWGYVSQQMVASRVEQNLAAQNLPNQQVLITPTPFNTFLWRVVVMDDGQYYEGLASVLDSDQRIDFVTHPLGSWPMADKPDTLKGLKAFSHDYLNYRVEDDALIVTDLRLGMSNNLSFEFIFAEKGEDGQWHLLESTQRYPSERSLDLLGQLWERLKGDQSIDANLQRMELSARSQFTCMRSPTRSCLAL</sequence>
<gene>
    <name evidence="2" type="ORF">HB761_02095</name>
</gene>
<dbReference type="RefSeq" id="WP_255937295.1">
    <property type="nucleotide sequence ID" value="NZ_CP050467.1"/>
</dbReference>
<evidence type="ECO:0000313" key="3">
    <source>
        <dbReference type="Proteomes" id="UP001058687"/>
    </source>
</evidence>
<organism evidence="2 3">
    <name type="scientific">Vibrio campbellii</name>
    <dbReference type="NCBI Taxonomy" id="680"/>
    <lineage>
        <taxon>Bacteria</taxon>
        <taxon>Pseudomonadati</taxon>
        <taxon>Pseudomonadota</taxon>
        <taxon>Gammaproteobacteria</taxon>
        <taxon>Vibrionales</taxon>
        <taxon>Vibrionaceae</taxon>
        <taxon>Vibrio</taxon>
    </lineage>
</organism>
<protein>
    <submittedName>
        <fullName evidence="2">Metal-dependent hydrolase</fullName>
    </submittedName>
</protein>
<dbReference type="EMBL" id="CP050467">
    <property type="protein sequence ID" value="UTZ25644.1"/>
    <property type="molecule type" value="Genomic_DNA"/>
</dbReference>
<dbReference type="InterPro" id="IPR053170">
    <property type="entry name" value="Transcription_regulator"/>
</dbReference>
<evidence type="ECO:0000256" key="1">
    <source>
        <dbReference type="SAM" id="Phobius"/>
    </source>
</evidence>
<dbReference type="PANTHER" id="PTHR40031:SF1">
    <property type="entry name" value="MEMBRANE-BOUND METAL-DEPENDENT HYDROLASE"/>
    <property type="match status" value="1"/>
</dbReference>
<name>A0AAE9SIP2_9VIBR</name>
<dbReference type="Proteomes" id="UP001058687">
    <property type="component" value="Chromosome 1"/>
</dbReference>
<dbReference type="GO" id="GO:0016787">
    <property type="term" value="F:hydrolase activity"/>
    <property type="evidence" value="ECO:0007669"/>
    <property type="project" value="UniProtKB-KW"/>
</dbReference>
<dbReference type="AlphaFoldDB" id="A0AAE9SIP2"/>
<feature type="transmembrane region" description="Helical" evidence="1">
    <location>
        <begin position="58"/>
        <end position="77"/>
    </location>
</feature>
<dbReference type="InterPro" id="IPR007404">
    <property type="entry name" value="YdjM-like"/>
</dbReference>
<dbReference type="Pfam" id="PF04307">
    <property type="entry name" value="YdjM"/>
    <property type="match status" value="1"/>
</dbReference>
<proteinExistence type="predicted"/>
<keyword evidence="2" id="KW-0378">Hydrolase</keyword>
<dbReference type="PANTHER" id="PTHR40031">
    <property type="entry name" value="HYPOTHETICAL MEMBRANE SPANNING PROTEIN"/>
    <property type="match status" value="1"/>
</dbReference>
<feature type="transmembrane region" description="Helical" evidence="1">
    <location>
        <begin position="124"/>
        <end position="148"/>
    </location>
</feature>
<evidence type="ECO:0000313" key="2">
    <source>
        <dbReference type="EMBL" id="UTZ25644.1"/>
    </source>
</evidence>
<feature type="transmembrane region" description="Helical" evidence="1">
    <location>
        <begin position="84"/>
        <end position="104"/>
    </location>
</feature>
<reference evidence="2" key="1">
    <citation type="submission" date="2020-03" db="EMBL/GenBank/DDBJ databases">
        <title>Five strains of Vibrio campbellii isolated from Mariana Trench.</title>
        <authorList>
            <person name="Liang J."/>
            <person name="Zhang X.-H."/>
        </authorList>
    </citation>
    <scope>NUCLEOTIDE SEQUENCE</scope>
    <source>
        <strain evidence="2">LJC014</strain>
    </source>
</reference>
<keyword evidence="1" id="KW-0472">Membrane</keyword>
<accession>A0AAE9SIP2</accession>
<keyword evidence="1" id="KW-0812">Transmembrane</keyword>